<dbReference type="Proteomes" id="UP000249794">
    <property type="component" value="Unassembled WGS sequence"/>
</dbReference>
<evidence type="ECO:0000313" key="2">
    <source>
        <dbReference type="Proteomes" id="UP000249794"/>
    </source>
</evidence>
<dbReference type="EMBL" id="QBMP01000048">
    <property type="protein sequence ID" value="PZO57634.1"/>
    <property type="molecule type" value="Genomic_DNA"/>
</dbReference>
<accession>A0A2W4XKZ5</accession>
<dbReference type="AlphaFoldDB" id="A0A2W4XKZ5"/>
<gene>
    <name evidence="1" type="ORF">DCF15_06725</name>
</gene>
<sequence length="114" mass="13334">MLIVVCINCLLAVGVIKLTYGLWQWRPQLVDLNHDLQQAQVNPGLLTDPRQVGYRLTASRAQILAARLGMARWQKLTRQIDQVLQLVGIVRSLLLYRTRWTRRTRWTKRTGRTR</sequence>
<organism evidence="1 2">
    <name type="scientific">Phormidesmis priestleyi</name>
    <dbReference type="NCBI Taxonomy" id="268141"/>
    <lineage>
        <taxon>Bacteria</taxon>
        <taxon>Bacillati</taxon>
        <taxon>Cyanobacteriota</taxon>
        <taxon>Cyanophyceae</taxon>
        <taxon>Leptolyngbyales</taxon>
        <taxon>Leptolyngbyaceae</taxon>
        <taxon>Phormidesmis</taxon>
    </lineage>
</organism>
<reference evidence="1 2" key="2">
    <citation type="submission" date="2018-06" db="EMBL/GenBank/DDBJ databases">
        <title>Metagenomic assembly of (sub)arctic Cyanobacteria and their associated microbiome from non-axenic cultures.</title>
        <authorList>
            <person name="Baurain D."/>
        </authorList>
    </citation>
    <scope>NUCLEOTIDE SEQUENCE [LARGE SCALE GENOMIC DNA]</scope>
    <source>
        <strain evidence="1">ULC027bin1</strain>
    </source>
</reference>
<name>A0A2W4XKZ5_9CYAN</name>
<reference evidence="2" key="1">
    <citation type="submission" date="2018-04" db="EMBL/GenBank/DDBJ databases">
        <authorList>
            <person name="Cornet L."/>
        </authorList>
    </citation>
    <scope>NUCLEOTIDE SEQUENCE [LARGE SCALE GENOMIC DNA]</scope>
</reference>
<proteinExistence type="predicted"/>
<comment type="caution">
    <text evidence="1">The sequence shown here is derived from an EMBL/GenBank/DDBJ whole genome shotgun (WGS) entry which is preliminary data.</text>
</comment>
<protein>
    <submittedName>
        <fullName evidence="1">Uncharacterized protein</fullName>
    </submittedName>
</protein>
<evidence type="ECO:0000313" key="1">
    <source>
        <dbReference type="EMBL" id="PZO57634.1"/>
    </source>
</evidence>